<accession>A0A7W9EHL2</accession>
<gene>
    <name evidence="1" type="ORF">FHR19_000330</name>
</gene>
<dbReference type="AlphaFoldDB" id="A0A7W9EHL2"/>
<dbReference type="EMBL" id="JACIJJ010000001">
    <property type="protein sequence ID" value="MBB5697005.1"/>
    <property type="molecule type" value="Genomic_DNA"/>
</dbReference>
<dbReference type="RefSeq" id="WP_184023590.1">
    <property type="nucleotide sequence ID" value="NZ_JACIJJ010000001.1"/>
</dbReference>
<name>A0A7W9EHL2_9SPHN</name>
<keyword evidence="2" id="KW-1185">Reference proteome</keyword>
<sequence length="196" mass="20542">MSVTIPRQRIASAALRPVLFSGEQEGVLGGVDLPVPRMGDRFAIDIKTAQLRQDDASRTLIAALTAATTDDAIISIGQPGVSAGASNGVVSGNGQGGTSLAIRGLVAGQVIPASFYFSVIHAGRRQVYMTRAAATVSSGGTVSLSIWPMLRFLTVDGEMVELVDPKIEGKLSGFDAGAAWTRNRTDPLGFSIRERQ</sequence>
<evidence type="ECO:0000313" key="1">
    <source>
        <dbReference type="EMBL" id="MBB5697005.1"/>
    </source>
</evidence>
<reference evidence="1 2" key="1">
    <citation type="submission" date="2020-08" db="EMBL/GenBank/DDBJ databases">
        <title>Genomic Encyclopedia of Type Strains, Phase IV (KMG-IV): sequencing the most valuable type-strain genomes for metagenomic binning, comparative biology and taxonomic classification.</title>
        <authorList>
            <person name="Goeker M."/>
        </authorList>
    </citation>
    <scope>NUCLEOTIDE SEQUENCE [LARGE SCALE GENOMIC DNA]</scope>
    <source>
        <strain evidence="1 2">DSM 27244</strain>
    </source>
</reference>
<dbReference type="Proteomes" id="UP000557739">
    <property type="component" value="Unassembled WGS sequence"/>
</dbReference>
<comment type="caution">
    <text evidence="1">The sequence shown here is derived from an EMBL/GenBank/DDBJ whole genome shotgun (WGS) entry which is preliminary data.</text>
</comment>
<proteinExistence type="predicted"/>
<protein>
    <submittedName>
        <fullName evidence="1">Uncharacterized protein</fullName>
    </submittedName>
</protein>
<organism evidence="1 2">
    <name type="scientific">Sphingomonas yantingensis</name>
    <dbReference type="NCBI Taxonomy" id="1241761"/>
    <lineage>
        <taxon>Bacteria</taxon>
        <taxon>Pseudomonadati</taxon>
        <taxon>Pseudomonadota</taxon>
        <taxon>Alphaproteobacteria</taxon>
        <taxon>Sphingomonadales</taxon>
        <taxon>Sphingomonadaceae</taxon>
        <taxon>Sphingomonas</taxon>
    </lineage>
</organism>
<evidence type="ECO:0000313" key="2">
    <source>
        <dbReference type="Proteomes" id="UP000557739"/>
    </source>
</evidence>